<sequence length="508" mass="58743">MATTNKRKGGSVCAVSTCGNYSGKLKQDGISNISFHRFPKNLKLQKQWILKCRRADNWNPSSSFICSAHFKNDSFIRDLQAELLGYAPKGRRLKPDAIPSLNLPGLYIQGNQVSTSASNRSKRMEAKSSKQAHDEIITMALNTEIQSSSNKSTSLYDSTEEPPEIIDYKCLYRDLLKDHDKLKTDLSLQQNELISIKNANESLIKINDSLRSQLKQLQKNIINLNILIKKSQKSSSKQIKQLSVNKDRNIEIQARKYLSSVFSQNQLDLLMKKKKKIHWSRDEISKAFILRYFSKRAYIYVKNELNYPLPGISTLQRWAKSIDLRNGVLGENLKINNVENLSESGSTTESDDDSLQEIDDKYEMEEDATEYLAGWVAKKYKIQFPELGSTTTKCNLERPLEHDYHLSYGGLIAQSQDFKNQVIRIERLLKKITKNQIPKRPGVVKYLTNKIIRQMEIEEKYKPVIQTYIKQRVLIRMRYLNQHSNLLIKKRKAKAQLQKMKKLKRLMT</sequence>
<evidence type="ECO:0000259" key="7">
    <source>
        <dbReference type="PROSITE" id="PS50950"/>
    </source>
</evidence>
<name>A0AAV0XHD5_9HEMI</name>
<feature type="coiled-coil region" evidence="6">
    <location>
        <begin position="172"/>
        <end position="234"/>
    </location>
</feature>
<proteinExistence type="predicted"/>
<dbReference type="InterPro" id="IPR021896">
    <property type="entry name" value="THAP9-like_HTH"/>
</dbReference>
<gene>
    <name evidence="8" type="ORF">MEUPH1_LOCUS21773</name>
</gene>
<evidence type="ECO:0000256" key="1">
    <source>
        <dbReference type="ARBA" id="ARBA00022723"/>
    </source>
</evidence>
<dbReference type="InterPro" id="IPR038441">
    <property type="entry name" value="THAP_Znf_sf"/>
</dbReference>
<dbReference type="SMART" id="SM00692">
    <property type="entry name" value="DM3"/>
    <property type="match status" value="1"/>
</dbReference>
<dbReference type="GO" id="GO:0003677">
    <property type="term" value="F:DNA binding"/>
    <property type="evidence" value="ECO:0007669"/>
    <property type="project" value="UniProtKB-UniRule"/>
</dbReference>
<evidence type="ECO:0000313" key="8">
    <source>
        <dbReference type="EMBL" id="CAI6367278.1"/>
    </source>
</evidence>
<evidence type="ECO:0000256" key="3">
    <source>
        <dbReference type="ARBA" id="ARBA00022833"/>
    </source>
</evidence>
<dbReference type="Proteomes" id="UP001160148">
    <property type="component" value="Unassembled WGS sequence"/>
</dbReference>
<keyword evidence="6" id="KW-0175">Coiled coil</keyword>
<organism evidence="8 9">
    <name type="scientific">Macrosiphum euphorbiae</name>
    <name type="common">potato aphid</name>
    <dbReference type="NCBI Taxonomy" id="13131"/>
    <lineage>
        <taxon>Eukaryota</taxon>
        <taxon>Metazoa</taxon>
        <taxon>Ecdysozoa</taxon>
        <taxon>Arthropoda</taxon>
        <taxon>Hexapoda</taxon>
        <taxon>Insecta</taxon>
        <taxon>Pterygota</taxon>
        <taxon>Neoptera</taxon>
        <taxon>Paraneoptera</taxon>
        <taxon>Hemiptera</taxon>
        <taxon>Sternorrhyncha</taxon>
        <taxon>Aphidomorpha</taxon>
        <taxon>Aphidoidea</taxon>
        <taxon>Aphididae</taxon>
        <taxon>Macrosiphini</taxon>
        <taxon>Macrosiphum</taxon>
    </lineage>
</organism>
<evidence type="ECO:0000256" key="5">
    <source>
        <dbReference type="PROSITE-ProRule" id="PRU00309"/>
    </source>
</evidence>
<feature type="domain" description="THAP-type" evidence="7">
    <location>
        <begin position="1"/>
        <end position="102"/>
    </location>
</feature>
<dbReference type="PANTHER" id="PTHR46927:SF3">
    <property type="entry name" value="THAP-TYPE DOMAIN-CONTAINING PROTEIN"/>
    <property type="match status" value="1"/>
</dbReference>
<evidence type="ECO:0000256" key="6">
    <source>
        <dbReference type="SAM" id="Coils"/>
    </source>
</evidence>
<dbReference type="InterPro" id="IPR052224">
    <property type="entry name" value="THAP_domain_protein"/>
</dbReference>
<keyword evidence="2 5" id="KW-0863">Zinc-finger</keyword>
<dbReference type="Pfam" id="PF12596">
    <property type="entry name" value="Tnp_P_element_C"/>
    <property type="match status" value="1"/>
</dbReference>
<keyword evidence="4 5" id="KW-0238">DNA-binding</keyword>
<dbReference type="SUPFAM" id="SSF57716">
    <property type="entry name" value="Glucocorticoid receptor-like (DNA-binding domain)"/>
    <property type="match status" value="1"/>
</dbReference>
<dbReference type="Pfam" id="PF05485">
    <property type="entry name" value="THAP"/>
    <property type="match status" value="1"/>
</dbReference>
<dbReference type="GO" id="GO:0008270">
    <property type="term" value="F:zinc ion binding"/>
    <property type="evidence" value="ECO:0007669"/>
    <property type="project" value="UniProtKB-KW"/>
</dbReference>
<evidence type="ECO:0000313" key="9">
    <source>
        <dbReference type="Proteomes" id="UP001160148"/>
    </source>
</evidence>
<reference evidence="8 9" key="1">
    <citation type="submission" date="2023-01" db="EMBL/GenBank/DDBJ databases">
        <authorList>
            <person name="Whitehead M."/>
        </authorList>
    </citation>
    <scope>NUCLEOTIDE SEQUENCE [LARGE SCALE GENOMIC DNA]</scope>
</reference>
<evidence type="ECO:0000256" key="4">
    <source>
        <dbReference type="ARBA" id="ARBA00023125"/>
    </source>
</evidence>
<evidence type="ECO:0000256" key="2">
    <source>
        <dbReference type="ARBA" id="ARBA00022771"/>
    </source>
</evidence>
<dbReference type="InterPro" id="IPR022242">
    <property type="entry name" value="TNP-like_C"/>
</dbReference>
<keyword evidence="9" id="KW-1185">Reference proteome</keyword>
<dbReference type="Gene3D" id="6.20.210.20">
    <property type="entry name" value="THAP domain"/>
    <property type="match status" value="1"/>
</dbReference>
<dbReference type="PROSITE" id="PS50950">
    <property type="entry name" value="ZF_THAP"/>
    <property type="match status" value="1"/>
</dbReference>
<dbReference type="PANTHER" id="PTHR46927">
    <property type="entry name" value="AGAP005574-PA"/>
    <property type="match status" value="1"/>
</dbReference>
<dbReference type="AlphaFoldDB" id="A0AAV0XHD5"/>
<dbReference type="Pfam" id="PF12017">
    <property type="entry name" value="Tnp_P_element"/>
    <property type="match status" value="1"/>
</dbReference>
<dbReference type="EMBL" id="CARXXK010000004">
    <property type="protein sequence ID" value="CAI6367278.1"/>
    <property type="molecule type" value="Genomic_DNA"/>
</dbReference>
<protein>
    <recommendedName>
        <fullName evidence="7">THAP-type domain-containing protein</fullName>
    </recommendedName>
</protein>
<keyword evidence="1" id="KW-0479">Metal-binding</keyword>
<dbReference type="SMART" id="SM00980">
    <property type="entry name" value="THAP"/>
    <property type="match status" value="1"/>
</dbReference>
<accession>A0AAV0XHD5</accession>
<keyword evidence="3" id="KW-0862">Zinc</keyword>
<dbReference type="InterPro" id="IPR006612">
    <property type="entry name" value="THAP_Znf"/>
</dbReference>
<comment type="caution">
    <text evidence="8">The sequence shown here is derived from an EMBL/GenBank/DDBJ whole genome shotgun (WGS) entry which is preliminary data.</text>
</comment>